<evidence type="ECO:0000313" key="3">
    <source>
        <dbReference type="Proteomes" id="UP000198967"/>
    </source>
</evidence>
<keyword evidence="1" id="KW-1133">Transmembrane helix</keyword>
<sequence>MDWIVLVVGGGVVALVSVGITVGLMEARQRAVWRMIAAERRRRWDDDRPSDDEG</sequence>
<dbReference type="AlphaFoldDB" id="A0A1G7VX03"/>
<dbReference type="RefSeq" id="WP_176921437.1">
    <property type="nucleotide sequence ID" value="NZ_FNBE01000013.1"/>
</dbReference>
<dbReference type="Proteomes" id="UP000198967">
    <property type="component" value="Unassembled WGS sequence"/>
</dbReference>
<dbReference type="STRING" id="366584.SAMN05216377_113191"/>
<dbReference type="EMBL" id="FNBE01000013">
    <property type="protein sequence ID" value="SDG63410.1"/>
    <property type="molecule type" value="Genomic_DNA"/>
</dbReference>
<keyword evidence="1" id="KW-0472">Membrane</keyword>
<accession>A0A1G7VX03</accession>
<proteinExistence type="predicted"/>
<reference evidence="2 3" key="1">
    <citation type="submission" date="2016-10" db="EMBL/GenBank/DDBJ databases">
        <authorList>
            <person name="de Groot N.N."/>
        </authorList>
    </citation>
    <scope>NUCLEOTIDE SEQUENCE [LARGE SCALE GENOMIC DNA]</scope>
    <source>
        <strain evidence="2 3">CGMCC 4.3143</strain>
    </source>
</reference>
<protein>
    <submittedName>
        <fullName evidence="2">Uncharacterized protein</fullName>
    </submittedName>
</protein>
<keyword evidence="1" id="KW-0812">Transmembrane</keyword>
<evidence type="ECO:0000256" key="1">
    <source>
        <dbReference type="SAM" id="Phobius"/>
    </source>
</evidence>
<name>A0A1G7VX03_PSEOR</name>
<gene>
    <name evidence="2" type="ORF">SAMN05216377_113191</name>
</gene>
<feature type="transmembrane region" description="Helical" evidence="1">
    <location>
        <begin position="6"/>
        <end position="25"/>
    </location>
</feature>
<evidence type="ECO:0000313" key="2">
    <source>
        <dbReference type="EMBL" id="SDG63410.1"/>
    </source>
</evidence>
<organism evidence="2 3">
    <name type="scientific">Pseudonocardia oroxyli</name>
    <dbReference type="NCBI Taxonomy" id="366584"/>
    <lineage>
        <taxon>Bacteria</taxon>
        <taxon>Bacillati</taxon>
        <taxon>Actinomycetota</taxon>
        <taxon>Actinomycetes</taxon>
        <taxon>Pseudonocardiales</taxon>
        <taxon>Pseudonocardiaceae</taxon>
        <taxon>Pseudonocardia</taxon>
    </lineage>
</organism>
<keyword evidence="3" id="KW-1185">Reference proteome</keyword>